<feature type="region of interest" description="Disordered" evidence="6">
    <location>
        <begin position="65"/>
        <end position="100"/>
    </location>
</feature>
<comment type="function">
    <text evidence="5">Subunit of the V1 complex of vacuolar(H+)-ATPase (V-ATPase), a multisubunit enzyme composed of a peripheral complex (V1) that hydrolyzes ATP and a membrane integral complex (V0) that translocates protons. V-ATPase is responsible for acidifying and maintaining the pH of intracellular compartments and in some cell types, is targeted to the plasma membrane, where it is responsible for acidifying the extracellular environment.</text>
</comment>
<evidence type="ECO:0000256" key="6">
    <source>
        <dbReference type="SAM" id="MobiDB-lite"/>
    </source>
</evidence>
<reference evidence="8" key="1">
    <citation type="journal article" date="2018" name="Nat. Microbiol.">
        <title>Leveraging single-cell genomics to expand the fungal tree of life.</title>
        <authorList>
            <person name="Ahrendt S.R."/>
            <person name="Quandt C.A."/>
            <person name="Ciobanu D."/>
            <person name="Clum A."/>
            <person name="Salamov A."/>
            <person name="Andreopoulos B."/>
            <person name="Cheng J.F."/>
            <person name="Woyke T."/>
            <person name="Pelin A."/>
            <person name="Henrissat B."/>
            <person name="Reynolds N.K."/>
            <person name="Benny G.L."/>
            <person name="Smith M.E."/>
            <person name="James T.Y."/>
            <person name="Grigoriev I.V."/>
        </authorList>
    </citation>
    <scope>NUCLEOTIDE SEQUENCE [LARGE SCALE GENOMIC DNA]</scope>
    <source>
        <strain evidence="8">RSA 1356</strain>
    </source>
</reference>
<dbReference type="PANTHER" id="PTHR12713">
    <property type="entry name" value="VACUOLAR ATP SYNTHASE SUBUNIT G"/>
    <property type="match status" value="1"/>
</dbReference>
<dbReference type="Gene3D" id="1.20.5.2950">
    <property type="match status" value="1"/>
</dbReference>
<name>A0A4P9XUI7_9FUNG</name>
<keyword evidence="3 5" id="KW-0375">Hydrogen ion transport</keyword>
<comment type="similarity">
    <text evidence="1 5">Belongs to the V-ATPase G subunit family.</text>
</comment>
<evidence type="ECO:0000256" key="1">
    <source>
        <dbReference type="ARBA" id="ARBA00010066"/>
    </source>
</evidence>
<proteinExistence type="inferred from homology"/>
<dbReference type="OrthoDB" id="250802at2759"/>
<accession>A0A4P9XUI7</accession>
<dbReference type="FunFam" id="1.20.5.2950:FF:000001">
    <property type="entry name" value="V-type proton ATPase subunit G"/>
    <property type="match status" value="1"/>
</dbReference>
<dbReference type="GO" id="GO:0016887">
    <property type="term" value="F:ATP hydrolysis activity"/>
    <property type="evidence" value="ECO:0007669"/>
    <property type="project" value="TreeGrafter"/>
</dbReference>
<evidence type="ECO:0000313" key="8">
    <source>
        <dbReference type="Proteomes" id="UP000271241"/>
    </source>
</evidence>
<dbReference type="Proteomes" id="UP000271241">
    <property type="component" value="Unassembled WGS sequence"/>
</dbReference>
<evidence type="ECO:0000256" key="4">
    <source>
        <dbReference type="ARBA" id="ARBA00023065"/>
    </source>
</evidence>
<evidence type="ECO:0000313" key="7">
    <source>
        <dbReference type="EMBL" id="RKP09622.1"/>
    </source>
</evidence>
<keyword evidence="4 5" id="KW-0406">Ion transport</keyword>
<dbReference type="STRING" id="78915.A0A4P9XUI7"/>
<dbReference type="GO" id="GO:0000221">
    <property type="term" value="C:vacuolar proton-transporting V-type ATPase, V1 domain"/>
    <property type="evidence" value="ECO:0007669"/>
    <property type="project" value="TreeGrafter"/>
</dbReference>
<dbReference type="PANTHER" id="PTHR12713:SF11">
    <property type="entry name" value="V-TYPE PROTON ATPASE SUBUNIT G"/>
    <property type="match status" value="1"/>
</dbReference>
<organism evidence="7 8">
    <name type="scientific">Thamnocephalis sphaerospora</name>
    <dbReference type="NCBI Taxonomy" id="78915"/>
    <lineage>
        <taxon>Eukaryota</taxon>
        <taxon>Fungi</taxon>
        <taxon>Fungi incertae sedis</taxon>
        <taxon>Zoopagomycota</taxon>
        <taxon>Zoopagomycotina</taxon>
        <taxon>Zoopagomycetes</taxon>
        <taxon>Zoopagales</taxon>
        <taxon>Sigmoideomycetaceae</taxon>
        <taxon>Thamnocephalis</taxon>
    </lineage>
</organism>
<dbReference type="InterPro" id="IPR005124">
    <property type="entry name" value="V-ATPase_G"/>
</dbReference>
<protein>
    <recommendedName>
        <fullName evidence="5">V-type proton ATPase subunit G</fullName>
    </recommendedName>
</protein>
<dbReference type="EMBL" id="KZ992500">
    <property type="protein sequence ID" value="RKP09622.1"/>
    <property type="molecule type" value="Genomic_DNA"/>
</dbReference>
<keyword evidence="2 5" id="KW-0813">Transport</keyword>
<dbReference type="NCBIfam" id="TIGR01147">
    <property type="entry name" value="V_ATP_synt_G"/>
    <property type="match status" value="1"/>
</dbReference>
<comment type="subunit">
    <text evidence="5">V-ATPase is a heteromultimeric enzyme made up of two complexes: the ATP-hydrolytic V1 complex and the proton translocation V0 complex.</text>
</comment>
<sequence>MVSSTAADTAITACGHFEQVTNAANSQGIQLLLDAEKEAAKIVQKARQHRVQRLKEARTEAAKDIEDLRTQKQKDLEDYQQRHAGDAAAEEKRINEETEQKLEEVRAAFAKNRDEVMEKILNAVISVAPKVHANVRTE</sequence>
<evidence type="ECO:0000256" key="3">
    <source>
        <dbReference type="ARBA" id="ARBA00022781"/>
    </source>
</evidence>
<gene>
    <name evidence="7" type="ORF">THASP1DRAFT_28598</name>
</gene>
<evidence type="ECO:0000256" key="2">
    <source>
        <dbReference type="ARBA" id="ARBA00022448"/>
    </source>
</evidence>
<dbReference type="Pfam" id="PF03179">
    <property type="entry name" value="V-ATPase_G"/>
    <property type="match status" value="1"/>
</dbReference>
<dbReference type="GO" id="GO:0046961">
    <property type="term" value="F:proton-transporting ATPase activity, rotational mechanism"/>
    <property type="evidence" value="ECO:0007669"/>
    <property type="project" value="InterPro"/>
</dbReference>
<keyword evidence="8" id="KW-1185">Reference proteome</keyword>
<evidence type="ECO:0000256" key="5">
    <source>
        <dbReference type="RuleBase" id="RU364019"/>
    </source>
</evidence>
<dbReference type="AlphaFoldDB" id="A0A4P9XUI7"/>